<organism evidence="1 2">
    <name type="scientific">Natronocella acetinitrilica</name>
    <dbReference type="NCBI Taxonomy" id="414046"/>
    <lineage>
        <taxon>Bacteria</taxon>
        <taxon>Pseudomonadati</taxon>
        <taxon>Pseudomonadota</taxon>
        <taxon>Gammaproteobacteria</taxon>
        <taxon>Chromatiales</taxon>
        <taxon>Ectothiorhodospiraceae</taxon>
        <taxon>Natronocella</taxon>
    </lineage>
</organism>
<dbReference type="EMBL" id="JALJXV010000003">
    <property type="protein sequence ID" value="MCP1674521.1"/>
    <property type="molecule type" value="Genomic_DNA"/>
</dbReference>
<keyword evidence="2" id="KW-1185">Reference proteome</keyword>
<evidence type="ECO:0000313" key="2">
    <source>
        <dbReference type="Proteomes" id="UP001205843"/>
    </source>
</evidence>
<accession>A0AAE3G2D8</accession>
<sequence length="72" mass="8017">MSKNAMLTAGEHYSFIVKDPRSGEVEAKPRQFLGDRAVGGVDFYAVARNDGSQHLIRENTVVEIRRAQRKAA</sequence>
<dbReference type="RefSeq" id="WP_253476576.1">
    <property type="nucleotide sequence ID" value="NZ_JALJXV010000003.1"/>
</dbReference>
<name>A0AAE3G2D8_9GAMM</name>
<dbReference type="Proteomes" id="UP001205843">
    <property type="component" value="Unassembled WGS sequence"/>
</dbReference>
<reference evidence="1" key="1">
    <citation type="submission" date="2022-03" db="EMBL/GenBank/DDBJ databases">
        <title>Genomic Encyclopedia of Type Strains, Phase III (KMG-III): the genomes of soil and plant-associated and newly described type strains.</title>
        <authorList>
            <person name="Whitman W."/>
        </authorList>
    </citation>
    <scope>NUCLEOTIDE SEQUENCE</scope>
    <source>
        <strain evidence="1">ANL 6-2</strain>
    </source>
</reference>
<proteinExistence type="predicted"/>
<protein>
    <submittedName>
        <fullName evidence="1">Uncharacterized protein</fullName>
    </submittedName>
</protein>
<dbReference type="AlphaFoldDB" id="A0AAE3G2D8"/>
<gene>
    <name evidence="1" type="ORF">J2T57_001623</name>
</gene>
<comment type="caution">
    <text evidence="1">The sequence shown here is derived from an EMBL/GenBank/DDBJ whole genome shotgun (WGS) entry which is preliminary data.</text>
</comment>
<evidence type="ECO:0000313" key="1">
    <source>
        <dbReference type="EMBL" id="MCP1674521.1"/>
    </source>
</evidence>